<feature type="region of interest" description="Disordered" evidence="7">
    <location>
        <begin position="148"/>
        <end position="187"/>
    </location>
</feature>
<feature type="transmembrane region" description="Helical" evidence="8">
    <location>
        <begin position="50"/>
        <end position="68"/>
    </location>
</feature>
<keyword evidence="3 8" id="KW-0812">Transmembrane</keyword>
<evidence type="ECO:0000256" key="8">
    <source>
        <dbReference type="SAM" id="Phobius"/>
    </source>
</evidence>
<comment type="caution">
    <text evidence="9">The sequence shown here is derived from an EMBL/GenBank/DDBJ whole genome shotgun (WGS) entry which is preliminary data.</text>
</comment>
<dbReference type="EMBL" id="JASBNA010000001">
    <property type="protein sequence ID" value="KAK7695624.1"/>
    <property type="molecule type" value="Genomic_DNA"/>
</dbReference>
<reference evidence="9 10" key="1">
    <citation type="submission" date="2022-09" db="EMBL/GenBank/DDBJ databases">
        <authorList>
            <person name="Palmer J.M."/>
        </authorList>
    </citation>
    <scope>NUCLEOTIDE SEQUENCE [LARGE SCALE GENOMIC DNA]</scope>
    <source>
        <strain evidence="9 10">DSM 7382</strain>
    </source>
</reference>
<evidence type="ECO:0000256" key="6">
    <source>
        <dbReference type="ARBA" id="ARBA00023136"/>
    </source>
</evidence>
<comment type="subcellular location">
    <subcellularLocation>
        <location evidence="1">Endoplasmic reticulum membrane</location>
        <topology evidence="1">Multi-pass membrane protein</topology>
    </subcellularLocation>
</comment>
<protein>
    <recommendedName>
        <fullName evidence="11">DUF788-domain-containing protein</fullName>
    </recommendedName>
</protein>
<feature type="transmembrane region" description="Helical" evidence="8">
    <location>
        <begin position="20"/>
        <end position="38"/>
    </location>
</feature>
<evidence type="ECO:0000256" key="4">
    <source>
        <dbReference type="ARBA" id="ARBA00022824"/>
    </source>
</evidence>
<evidence type="ECO:0000313" key="10">
    <source>
        <dbReference type="Proteomes" id="UP001385951"/>
    </source>
</evidence>
<keyword evidence="4" id="KW-0256">Endoplasmic reticulum</keyword>
<evidence type="ECO:0000313" key="9">
    <source>
        <dbReference type="EMBL" id="KAK7695624.1"/>
    </source>
</evidence>
<keyword evidence="6 8" id="KW-0472">Membrane</keyword>
<dbReference type="GO" id="GO:0005789">
    <property type="term" value="C:endoplasmic reticulum membrane"/>
    <property type="evidence" value="ECO:0007669"/>
    <property type="project" value="UniProtKB-SubCell"/>
</dbReference>
<dbReference type="Proteomes" id="UP001385951">
    <property type="component" value="Unassembled WGS sequence"/>
</dbReference>
<comment type="similarity">
    <text evidence="2">Belongs to the TMEM208 family.</text>
</comment>
<dbReference type="PANTHER" id="PTHR13505:SF7">
    <property type="entry name" value="TRANSMEMBRANE PROTEIN 208"/>
    <property type="match status" value="1"/>
</dbReference>
<dbReference type="GO" id="GO:0005773">
    <property type="term" value="C:vacuole"/>
    <property type="evidence" value="ECO:0007669"/>
    <property type="project" value="GOC"/>
</dbReference>
<sequence>MANASAKRIASQNAGSVKLLRLGLLAVSVLSFILRILFRQGSLSPRRLSFWLYSFSMIPSTFMSQYLIRIGTPKHESSTGALISSGEDLSRSGIIEWCFDVIYITWACQVLTGIFGDWVWWLYSIIPAYAFYKLWNSTLSSLLFGRSSGSSDNVENDDGKQAPSKRQEKLRKRSERGDPRVRVQGSR</sequence>
<evidence type="ECO:0008006" key="11">
    <source>
        <dbReference type="Google" id="ProtNLM"/>
    </source>
</evidence>
<dbReference type="Pfam" id="PF05620">
    <property type="entry name" value="TMEM208_SND2"/>
    <property type="match status" value="1"/>
</dbReference>
<evidence type="ECO:0000256" key="3">
    <source>
        <dbReference type="ARBA" id="ARBA00022692"/>
    </source>
</evidence>
<keyword evidence="10" id="KW-1185">Reference proteome</keyword>
<proteinExistence type="inferred from homology"/>
<dbReference type="GO" id="GO:0006624">
    <property type="term" value="P:vacuolar protein processing"/>
    <property type="evidence" value="ECO:0007669"/>
    <property type="project" value="TreeGrafter"/>
</dbReference>
<keyword evidence="5 8" id="KW-1133">Transmembrane helix</keyword>
<gene>
    <name evidence="9" type="ORF">QCA50_000260</name>
</gene>
<dbReference type="InterPro" id="IPR008506">
    <property type="entry name" value="SND2/TMEM208"/>
</dbReference>
<dbReference type="AlphaFoldDB" id="A0AAW0GUG3"/>
<evidence type="ECO:0000256" key="2">
    <source>
        <dbReference type="ARBA" id="ARBA00009950"/>
    </source>
</evidence>
<dbReference type="PANTHER" id="PTHR13505">
    <property type="entry name" value="TRANSMEMBRANE PROTEIN 208"/>
    <property type="match status" value="1"/>
</dbReference>
<accession>A0AAW0GUG3</accession>
<evidence type="ECO:0000256" key="7">
    <source>
        <dbReference type="SAM" id="MobiDB-lite"/>
    </source>
</evidence>
<evidence type="ECO:0000256" key="1">
    <source>
        <dbReference type="ARBA" id="ARBA00004477"/>
    </source>
</evidence>
<organism evidence="9 10">
    <name type="scientific">Cerrena zonata</name>
    <dbReference type="NCBI Taxonomy" id="2478898"/>
    <lineage>
        <taxon>Eukaryota</taxon>
        <taxon>Fungi</taxon>
        <taxon>Dikarya</taxon>
        <taxon>Basidiomycota</taxon>
        <taxon>Agaricomycotina</taxon>
        <taxon>Agaricomycetes</taxon>
        <taxon>Polyporales</taxon>
        <taxon>Cerrenaceae</taxon>
        <taxon>Cerrena</taxon>
    </lineage>
</organism>
<evidence type="ECO:0000256" key="5">
    <source>
        <dbReference type="ARBA" id="ARBA00022989"/>
    </source>
</evidence>
<name>A0AAW0GUG3_9APHY</name>